<feature type="transmembrane region" description="Helical" evidence="10">
    <location>
        <begin position="108"/>
        <end position="131"/>
    </location>
</feature>
<evidence type="ECO:0000256" key="7">
    <source>
        <dbReference type="ARBA" id="ARBA00035120"/>
    </source>
</evidence>
<dbReference type="GO" id="GO:0046872">
    <property type="term" value="F:metal ion binding"/>
    <property type="evidence" value="ECO:0007669"/>
    <property type="project" value="UniProtKB-KW"/>
</dbReference>
<name>A0A2A9DTG8_9MICO</name>
<dbReference type="InterPro" id="IPR003691">
    <property type="entry name" value="FluC"/>
</dbReference>
<keyword evidence="10" id="KW-0813">Transport</keyword>
<evidence type="ECO:0000313" key="12">
    <source>
        <dbReference type="Proteomes" id="UP000221369"/>
    </source>
</evidence>
<evidence type="ECO:0000313" key="11">
    <source>
        <dbReference type="EMBL" id="PFG29272.1"/>
    </source>
</evidence>
<dbReference type="GO" id="GO:0140114">
    <property type="term" value="P:cellular detoxification of fluoride"/>
    <property type="evidence" value="ECO:0007669"/>
    <property type="project" value="UniProtKB-UniRule"/>
</dbReference>
<comment type="activity regulation">
    <text evidence="10">Na(+) is not transported, but it plays an essential structural role and its presence is essential for fluoride channel function.</text>
</comment>
<comment type="function">
    <text evidence="9 10">Fluoride-specific ion channel. Important for reducing fluoride concentration in the cell, thus reducing its toxicity.</text>
</comment>
<organism evidence="11 12">
    <name type="scientific">Paramicrobacterium agarici</name>
    <dbReference type="NCBI Taxonomy" id="630514"/>
    <lineage>
        <taxon>Bacteria</taxon>
        <taxon>Bacillati</taxon>
        <taxon>Actinomycetota</taxon>
        <taxon>Actinomycetes</taxon>
        <taxon>Micrococcales</taxon>
        <taxon>Microbacteriaceae</taxon>
        <taxon>Paramicrobacterium</taxon>
    </lineage>
</organism>
<sequence>MNHTQRPPHTRWRFLALVALGGACGSALRAAIALAIHDDAFPVATLTVNLAGAFGLGMLLEALSRFGDDTGRRRVLRLGIGTGFFGGFTTYSTFAVDTVRLLADGAPPLAIGYALVTLAVGAVATVLGIMLGAGLHRRRSRGGGAA</sequence>
<keyword evidence="10" id="KW-0479">Metal-binding</keyword>
<dbReference type="PANTHER" id="PTHR28259">
    <property type="entry name" value="FLUORIDE EXPORT PROTEIN 1-RELATED"/>
    <property type="match status" value="1"/>
</dbReference>
<evidence type="ECO:0000256" key="6">
    <source>
        <dbReference type="ARBA" id="ARBA00023303"/>
    </source>
</evidence>
<feature type="transmembrane region" description="Helical" evidence="10">
    <location>
        <begin position="75"/>
        <end position="96"/>
    </location>
</feature>
<dbReference type="EMBL" id="PDJE01000001">
    <property type="protein sequence ID" value="PFG29272.1"/>
    <property type="molecule type" value="Genomic_DNA"/>
</dbReference>
<dbReference type="Proteomes" id="UP000221369">
    <property type="component" value="Unassembled WGS sequence"/>
</dbReference>
<dbReference type="GO" id="GO:0005886">
    <property type="term" value="C:plasma membrane"/>
    <property type="evidence" value="ECO:0007669"/>
    <property type="project" value="UniProtKB-SubCell"/>
</dbReference>
<comment type="caution">
    <text evidence="11">The sequence shown here is derived from an EMBL/GenBank/DDBJ whole genome shotgun (WGS) entry which is preliminary data.</text>
</comment>
<evidence type="ECO:0000256" key="5">
    <source>
        <dbReference type="ARBA" id="ARBA00023136"/>
    </source>
</evidence>
<evidence type="ECO:0000256" key="10">
    <source>
        <dbReference type="HAMAP-Rule" id="MF_00454"/>
    </source>
</evidence>
<protein>
    <recommendedName>
        <fullName evidence="10">Fluoride-specific ion channel FluC</fullName>
    </recommendedName>
</protein>
<evidence type="ECO:0000256" key="4">
    <source>
        <dbReference type="ARBA" id="ARBA00022989"/>
    </source>
</evidence>
<keyword evidence="4 10" id="KW-1133">Transmembrane helix</keyword>
<keyword evidence="3 10" id="KW-0812">Transmembrane</keyword>
<dbReference type="HAMAP" id="MF_00454">
    <property type="entry name" value="FluC"/>
    <property type="match status" value="1"/>
</dbReference>
<comment type="subcellular location">
    <subcellularLocation>
        <location evidence="1 10">Cell membrane</location>
        <topology evidence="1 10">Multi-pass membrane protein</topology>
    </subcellularLocation>
</comment>
<evidence type="ECO:0000256" key="9">
    <source>
        <dbReference type="ARBA" id="ARBA00049940"/>
    </source>
</evidence>
<comment type="similarity">
    <text evidence="7 10">Belongs to the fluoride channel Fluc/FEX (TC 1.A.43) family.</text>
</comment>
<evidence type="ECO:0000256" key="8">
    <source>
        <dbReference type="ARBA" id="ARBA00035585"/>
    </source>
</evidence>
<keyword evidence="6 10" id="KW-0407">Ion channel</keyword>
<evidence type="ECO:0000256" key="2">
    <source>
        <dbReference type="ARBA" id="ARBA00022475"/>
    </source>
</evidence>
<dbReference type="Pfam" id="PF02537">
    <property type="entry name" value="CRCB"/>
    <property type="match status" value="1"/>
</dbReference>
<proteinExistence type="inferred from homology"/>
<feature type="binding site" evidence="10">
    <location>
        <position position="89"/>
    </location>
    <ligand>
        <name>Na(+)</name>
        <dbReference type="ChEBI" id="CHEBI:29101"/>
        <note>structural</note>
    </ligand>
</feature>
<evidence type="ECO:0000256" key="1">
    <source>
        <dbReference type="ARBA" id="ARBA00004651"/>
    </source>
</evidence>
<comment type="catalytic activity">
    <reaction evidence="8">
        <text>fluoride(in) = fluoride(out)</text>
        <dbReference type="Rhea" id="RHEA:76159"/>
        <dbReference type="ChEBI" id="CHEBI:17051"/>
    </reaction>
    <physiologicalReaction direction="left-to-right" evidence="8">
        <dbReference type="Rhea" id="RHEA:76160"/>
    </physiologicalReaction>
</comment>
<keyword evidence="12" id="KW-1185">Reference proteome</keyword>
<keyword evidence="2 10" id="KW-1003">Cell membrane</keyword>
<reference evidence="11 12" key="1">
    <citation type="submission" date="2017-10" db="EMBL/GenBank/DDBJ databases">
        <title>Sequencing the genomes of 1000 actinobacteria strains.</title>
        <authorList>
            <person name="Klenk H.-P."/>
        </authorList>
    </citation>
    <scope>NUCLEOTIDE SEQUENCE [LARGE SCALE GENOMIC DNA]</scope>
    <source>
        <strain evidence="11 12">DSM 21798</strain>
    </source>
</reference>
<gene>
    <name evidence="10" type="primary">fluC</name>
    <name evidence="10" type="synonym">crcB</name>
    <name evidence="11" type="ORF">ATJ78_0173</name>
</gene>
<dbReference type="AlphaFoldDB" id="A0A2A9DTG8"/>
<dbReference type="RefSeq" id="WP_245836155.1">
    <property type="nucleotide sequence ID" value="NZ_PDJE01000001.1"/>
</dbReference>
<dbReference type="PROSITE" id="PS51257">
    <property type="entry name" value="PROKAR_LIPOPROTEIN"/>
    <property type="match status" value="1"/>
</dbReference>
<keyword evidence="10" id="KW-0406">Ion transport</keyword>
<keyword evidence="10" id="KW-0915">Sodium</keyword>
<feature type="transmembrane region" description="Helical" evidence="10">
    <location>
        <begin position="40"/>
        <end position="63"/>
    </location>
</feature>
<evidence type="ECO:0000256" key="3">
    <source>
        <dbReference type="ARBA" id="ARBA00022692"/>
    </source>
</evidence>
<feature type="binding site" evidence="10">
    <location>
        <position position="86"/>
    </location>
    <ligand>
        <name>Na(+)</name>
        <dbReference type="ChEBI" id="CHEBI:29101"/>
        <note>structural</note>
    </ligand>
</feature>
<accession>A0A2A9DTG8</accession>
<dbReference type="NCBIfam" id="TIGR00494">
    <property type="entry name" value="crcB"/>
    <property type="match status" value="1"/>
</dbReference>
<dbReference type="PANTHER" id="PTHR28259:SF1">
    <property type="entry name" value="FLUORIDE EXPORT PROTEIN 1-RELATED"/>
    <property type="match status" value="1"/>
</dbReference>
<dbReference type="GO" id="GO:0062054">
    <property type="term" value="F:fluoride channel activity"/>
    <property type="evidence" value="ECO:0007669"/>
    <property type="project" value="UniProtKB-UniRule"/>
</dbReference>
<keyword evidence="5 10" id="KW-0472">Membrane</keyword>